<dbReference type="GO" id="GO:0032934">
    <property type="term" value="F:sterol binding"/>
    <property type="evidence" value="ECO:0007669"/>
    <property type="project" value="TreeGrafter"/>
</dbReference>
<dbReference type="CDD" id="cd13290">
    <property type="entry name" value="PH_ORP9"/>
    <property type="match status" value="1"/>
</dbReference>
<dbReference type="FunFam" id="3.30.70.3490:FF:000001">
    <property type="entry name" value="Oxysterol-binding protein"/>
    <property type="match status" value="1"/>
</dbReference>
<reference evidence="8" key="1">
    <citation type="submission" date="2021-11" db="EMBL/GenBank/DDBJ databases">
        <authorList>
            <person name="Schell T."/>
        </authorList>
    </citation>
    <scope>NUCLEOTIDE SEQUENCE</scope>
    <source>
        <strain evidence="8">M5</strain>
    </source>
</reference>
<dbReference type="OrthoDB" id="14833at2759"/>
<dbReference type="EMBL" id="CAKKLH010000297">
    <property type="protein sequence ID" value="CAH0109953.1"/>
    <property type="molecule type" value="Genomic_DNA"/>
</dbReference>
<proteinExistence type="inferred from homology"/>
<dbReference type="GO" id="GO:0005829">
    <property type="term" value="C:cytosol"/>
    <property type="evidence" value="ECO:0007669"/>
    <property type="project" value="TreeGrafter"/>
</dbReference>
<dbReference type="PANTHER" id="PTHR10972:SF200">
    <property type="entry name" value="OXYSTEROL-BINDING PROTEIN-RELATED PROTEIN 9"/>
    <property type="match status" value="1"/>
</dbReference>
<dbReference type="Gene3D" id="3.30.70.3490">
    <property type="match status" value="1"/>
</dbReference>
<dbReference type="GO" id="GO:0006869">
    <property type="term" value="P:lipid transport"/>
    <property type="evidence" value="ECO:0007669"/>
    <property type="project" value="UniProtKB-KW"/>
</dbReference>
<protein>
    <recommendedName>
        <fullName evidence="5">Oxysterol-binding protein</fullName>
    </recommendedName>
</protein>
<organism evidence="8 9">
    <name type="scientific">Daphnia galeata</name>
    <dbReference type="NCBI Taxonomy" id="27404"/>
    <lineage>
        <taxon>Eukaryota</taxon>
        <taxon>Metazoa</taxon>
        <taxon>Ecdysozoa</taxon>
        <taxon>Arthropoda</taxon>
        <taxon>Crustacea</taxon>
        <taxon>Branchiopoda</taxon>
        <taxon>Diplostraca</taxon>
        <taxon>Cladocera</taxon>
        <taxon>Anomopoda</taxon>
        <taxon>Daphniidae</taxon>
        <taxon>Daphnia</taxon>
    </lineage>
</organism>
<evidence type="ECO:0000256" key="4">
    <source>
        <dbReference type="RuleBase" id="RU003844"/>
    </source>
</evidence>
<comment type="caution">
    <text evidence="8">The sequence shown here is derived from an EMBL/GenBank/DDBJ whole genome shotgun (WGS) entry which is preliminary data.</text>
</comment>
<keyword evidence="1 5" id="KW-0813">Transport</keyword>
<feature type="compositionally biased region" description="Polar residues" evidence="6">
    <location>
        <begin position="304"/>
        <end position="317"/>
    </location>
</feature>
<dbReference type="InterPro" id="IPR000648">
    <property type="entry name" value="Oxysterol-bd"/>
</dbReference>
<dbReference type="FunFam" id="2.40.160.120:FF:000014">
    <property type="entry name" value="Oxysterol-binding protein"/>
    <property type="match status" value="1"/>
</dbReference>
<dbReference type="Gene3D" id="2.30.29.30">
    <property type="entry name" value="Pleckstrin-homology domain (PH domain)/Phosphotyrosine-binding domain (PTB)"/>
    <property type="match status" value="1"/>
</dbReference>
<evidence type="ECO:0000256" key="3">
    <source>
        <dbReference type="ARBA" id="ARBA00023121"/>
    </source>
</evidence>
<dbReference type="InterPro" id="IPR001849">
    <property type="entry name" value="PH_domain"/>
</dbReference>
<evidence type="ECO:0000256" key="6">
    <source>
        <dbReference type="SAM" id="MobiDB-lite"/>
    </source>
</evidence>
<dbReference type="SUPFAM" id="SSF144000">
    <property type="entry name" value="Oxysterol-binding protein-like"/>
    <property type="match status" value="1"/>
</dbReference>
<dbReference type="InterPro" id="IPR037239">
    <property type="entry name" value="OSBP_sf"/>
</dbReference>
<dbReference type="Pfam" id="PF01237">
    <property type="entry name" value="Oxysterol_BP"/>
    <property type="match status" value="1"/>
</dbReference>
<dbReference type="Proteomes" id="UP000789390">
    <property type="component" value="Unassembled WGS sequence"/>
</dbReference>
<evidence type="ECO:0000313" key="8">
    <source>
        <dbReference type="EMBL" id="CAH0109953.1"/>
    </source>
</evidence>
<dbReference type="GO" id="GO:0016020">
    <property type="term" value="C:membrane"/>
    <property type="evidence" value="ECO:0007669"/>
    <property type="project" value="TreeGrafter"/>
</dbReference>
<dbReference type="PROSITE" id="PS01013">
    <property type="entry name" value="OSBP"/>
    <property type="match status" value="1"/>
</dbReference>
<comment type="similarity">
    <text evidence="4">Belongs to the OSBP family.</text>
</comment>
<sequence length="720" mass="81514">MAGIIEGPLSKWTNVVKGWQYRWFVLDDNAGLFSYYTSKEKMTRGVRRGCIRLKGAIVGIDDEDDTTFTVTVDMKVFHLQAKDAEEREKWIRGLEDTILRHAQLQRRLDPNHPTPTMQDFDKKLTETDSYLQILIDQVKALEVRIEQGNDDQEKMRLCSIRDRANEMLESIKHTIVLLQIAKNTTHPVNGVQVAAPISFFQSSPSETLKITNNQQPAKINLTNEVVSVIASMEEVPVQTGIELGAECVERRGGNVECTDSVRQPPVISLEQPPVFYNQRPLALEIPETSYSSSEDEDFFDASENMGQSPTLPTPSAKTSDELETSPRNQSSDTIDYDALYEDSDEDDLGSMESHGSVVTHLLSQVKLGMDLTKVVLPTFILERRSLLEMYADFFAHPDIFVGIADFTEPRDRIVQVVRWFLSAFHAGRRSEVAKKPYNPIIGETFRCWWDVSKDKTPTETLVSDGPVPWCDVNQLTFVAEQVSHHPPVSAFYAEHYGKRISFCAHIWTKSKFLGLSIGVHHIGQGCVSLLDYDEEYIITFPNAYGRSILTVPWVELGGSVSITCAKTGYGATVEFLTKPFYGGKKNRVTAEILQPDRKPFVAISGEWNGAMIAKWADGKTEEFVNVNAMSIVQKRVRPVAEQEEFESRRLWREVTLGLKFNDIDLATKSKSSLEHRQREEARIRKEANEKWETKLFSLVGDNWIYDKPLVKRLTASGAQN</sequence>
<dbReference type="FunFam" id="1.10.287.2720:FF:000001">
    <property type="entry name" value="Oxysterol-binding OBPalpha"/>
    <property type="match status" value="1"/>
</dbReference>
<evidence type="ECO:0000256" key="5">
    <source>
        <dbReference type="RuleBase" id="RU003845"/>
    </source>
</evidence>
<name>A0A8J2RV02_9CRUS</name>
<dbReference type="SUPFAM" id="SSF50729">
    <property type="entry name" value="PH domain-like"/>
    <property type="match status" value="1"/>
</dbReference>
<dbReference type="AlphaFoldDB" id="A0A8J2RV02"/>
<evidence type="ECO:0000313" key="9">
    <source>
        <dbReference type="Proteomes" id="UP000789390"/>
    </source>
</evidence>
<dbReference type="Gene3D" id="1.10.287.2720">
    <property type="match status" value="1"/>
</dbReference>
<dbReference type="InterPro" id="IPR011993">
    <property type="entry name" value="PH-like_dom_sf"/>
</dbReference>
<dbReference type="PROSITE" id="PS50003">
    <property type="entry name" value="PH_DOMAIN"/>
    <property type="match status" value="1"/>
</dbReference>
<feature type="region of interest" description="Disordered" evidence="6">
    <location>
        <begin position="288"/>
        <end position="335"/>
    </location>
</feature>
<dbReference type="GO" id="GO:0005794">
    <property type="term" value="C:Golgi apparatus"/>
    <property type="evidence" value="ECO:0007669"/>
    <property type="project" value="TreeGrafter"/>
</dbReference>
<evidence type="ECO:0000259" key="7">
    <source>
        <dbReference type="PROSITE" id="PS50003"/>
    </source>
</evidence>
<keyword evidence="9" id="KW-1185">Reference proteome</keyword>
<evidence type="ECO:0000256" key="1">
    <source>
        <dbReference type="ARBA" id="ARBA00022448"/>
    </source>
</evidence>
<evidence type="ECO:0000256" key="2">
    <source>
        <dbReference type="ARBA" id="ARBA00023055"/>
    </source>
</evidence>
<accession>A0A8J2RV02</accession>
<dbReference type="PANTHER" id="PTHR10972">
    <property type="entry name" value="OXYSTEROL-BINDING PROTEIN-RELATED"/>
    <property type="match status" value="1"/>
</dbReference>
<keyword evidence="3" id="KW-0446">Lipid-binding</keyword>
<keyword evidence="2 5" id="KW-0445">Lipid transport</keyword>
<dbReference type="FunFam" id="2.30.29.30:FF:000089">
    <property type="entry name" value="Oxysterol-binding protein"/>
    <property type="match status" value="1"/>
</dbReference>
<dbReference type="SMART" id="SM00233">
    <property type="entry name" value="PH"/>
    <property type="match status" value="1"/>
</dbReference>
<dbReference type="Pfam" id="PF00169">
    <property type="entry name" value="PH"/>
    <property type="match status" value="1"/>
</dbReference>
<dbReference type="Gene3D" id="2.40.160.120">
    <property type="match status" value="1"/>
</dbReference>
<feature type="domain" description="PH" evidence="7">
    <location>
        <begin position="2"/>
        <end position="99"/>
    </location>
</feature>
<dbReference type="InterPro" id="IPR018494">
    <property type="entry name" value="Oxysterol-bd_CS"/>
</dbReference>
<gene>
    <name evidence="8" type="ORF">DGAL_LOCUS13443</name>
</gene>